<evidence type="ECO:0000259" key="12">
    <source>
        <dbReference type="Pfam" id="PF07715"/>
    </source>
</evidence>
<dbReference type="GO" id="GO:0009279">
    <property type="term" value="C:cell outer membrane"/>
    <property type="evidence" value="ECO:0007669"/>
    <property type="project" value="UniProtKB-SubCell"/>
</dbReference>
<feature type="chain" id="PRO_5015155406" evidence="10">
    <location>
        <begin position="25"/>
        <end position="925"/>
    </location>
</feature>
<organism evidence="13 14">
    <name type="scientific">Ahniella affigens</name>
    <dbReference type="NCBI Taxonomy" id="2021234"/>
    <lineage>
        <taxon>Bacteria</taxon>
        <taxon>Pseudomonadati</taxon>
        <taxon>Pseudomonadota</taxon>
        <taxon>Gammaproteobacteria</taxon>
        <taxon>Lysobacterales</taxon>
        <taxon>Rhodanobacteraceae</taxon>
        <taxon>Ahniella</taxon>
    </lineage>
</organism>
<gene>
    <name evidence="13" type="ORF">C7S18_16895</name>
</gene>
<evidence type="ECO:0000256" key="2">
    <source>
        <dbReference type="ARBA" id="ARBA00022448"/>
    </source>
</evidence>
<evidence type="ECO:0000256" key="6">
    <source>
        <dbReference type="ARBA" id="ARBA00023136"/>
    </source>
</evidence>
<evidence type="ECO:0000256" key="4">
    <source>
        <dbReference type="ARBA" id="ARBA00022692"/>
    </source>
</evidence>
<evidence type="ECO:0000256" key="1">
    <source>
        <dbReference type="ARBA" id="ARBA00004571"/>
    </source>
</evidence>
<dbReference type="Gene3D" id="2.170.130.10">
    <property type="entry name" value="TonB-dependent receptor, plug domain"/>
    <property type="match status" value="1"/>
</dbReference>
<feature type="domain" description="TonB-dependent receptor plug" evidence="12">
    <location>
        <begin position="53"/>
        <end position="172"/>
    </location>
</feature>
<dbReference type="RefSeq" id="WP_106892682.1">
    <property type="nucleotide sequence ID" value="NZ_CP027860.1"/>
</dbReference>
<dbReference type="InterPro" id="IPR037066">
    <property type="entry name" value="Plug_dom_sf"/>
</dbReference>
<dbReference type="PROSITE" id="PS52016">
    <property type="entry name" value="TONB_DEPENDENT_REC_3"/>
    <property type="match status" value="1"/>
</dbReference>
<comment type="similarity">
    <text evidence="8 9">Belongs to the TonB-dependent receptor family.</text>
</comment>
<name>A0A2P1PV91_9GAMM</name>
<keyword evidence="14" id="KW-1185">Reference proteome</keyword>
<accession>A0A2P1PV91</accession>
<keyword evidence="2 8" id="KW-0813">Transport</keyword>
<evidence type="ECO:0000256" key="7">
    <source>
        <dbReference type="ARBA" id="ARBA00023237"/>
    </source>
</evidence>
<dbReference type="KEGG" id="xba:C7S18_16895"/>
<dbReference type="Gene3D" id="2.40.170.20">
    <property type="entry name" value="TonB-dependent receptor, beta-barrel domain"/>
    <property type="match status" value="1"/>
</dbReference>
<keyword evidence="13" id="KW-0675">Receptor</keyword>
<evidence type="ECO:0000313" key="14">
    <source>
        <dbReference type="Proteomes" id="UP000241074"/>
    </source>
</evidence>
<keyword evidence="4 8" id="KW-0812">Transmembrane</keyword>
<evidence type="ECO:0000256" key="10">
    <source>
        <dbReference type="SAM" id="SignalP"/>
    </source>
</evidence>
<dbReference type="PANTHER" id="PTHR47234">
    <property type="match status" value="1"/>
</dbReference>
<dbReference type="Proteomes" id="UP000241074">
    <property type="component" value="Chromosome"/>
</dbReference>
<reference evidence="13 14" key="1">
    <citation type="submission" date="2018-03" db="EMBL/GenBank/DDBJ databases">
        <title>Ahniella affigens gen. nov., sp. nov., a gammaproteobacterium isolated from sandy soil near a stream.</title>
        <authorList>
            <person name="Ko Y."/>
            <person name="Kim J.-H."/>
        </authorList>
    </citation>
    <scope>NUCLEOTIDE SEQUENCE [LARGE SCALE GENOMIC DNA]</scope>
    <source>
        <strain evidence="13 14">D13</strain>
    </source>
</reference>
<keyword evidence="10" id="KW-0732">Signal</keyword>
<evidence type="ECO:0000256" key="5">
    <source>
        <dbReference type="ARBA" id="ARBA00023077"/>
    </source>
</evidence>
<protein>
    <submittedName>
        <fullName evidence="13">TonB-dependent receptor</fullName>
    </submittedName>
</protein>
<dbReference type="CDD" id="cd01347">
    <property type="entry name" value="ligand_gated_channel"/>
    <property type="match status" value="1"/>
</dbReference>
<dbReference type="Pfam" id="PF07715">
    <property type="entry name" value="Plug"/>
    <property type="match status" value="1"/>
</dbReference>
<feature type="domain" description="TonB-dependent receptor-like beta-barrel" evidence="11">
    <location>
        <begin position="448"/>
        <end position="885"/>
    </location>
</feature>
<dbReference type="AlphaFoldDB" id="A0A2P1PV91"/>
<evidence type="ECO:0000256" key="9">
    <source>
        <dbReference type="RuleBase" id="RU003357"/>
    </source>
</evidence>
<keyword evidence="5 9" id="KW-0798">TonB box</keyword>
<comment type="subcellular location">
    <subcellularLocation>
        <location evidence="1 8">Cell outer membrane</location>
        <topology evidence="1 8">Multi-pass membrane protein</topology>
    </subcellularLocation>
</comment>
<keyword evidence="6 8" id="KW-0472">Membrane</keyword>
<sequence length="925" mass="101757">MRSKPLAIALSAALASMCWQAAFAESQTTDADVSESELATIEVTGSRIPRAQIEGPAPITTIDSEEIKASGFTSVPDVLRSLTQNGGATQSQQDFGAGDFSPGAQQVDLRGLGPNHTLVLVNGRRIADFPLPFNGRSNFTDISNIPIGMIDRVEVLTGSASAVYGSDAISGVVNFILKKEVEGTFLDVRYGTTEAGGGESLHANIATGFTHGALNAVVGVELIDQRPLWAYDREIQDSTADGPTTNSRLARRAYLRTDWFDDYIDPGEDTCAALADQNGGTTGYFERPRFGFYCGSQESIGYGTILSERKGLNAYGSFTLPLDQVELFADVQAGHHKVSLFNDVQSWSYQAPDGNEEGYFYNQATEQVEYWQRQFSPEEMGGLDNGQVKTTQKTFGLVVGAKGTFGEMWEYEASLSHSQYKAVIEWPQIVASLANSLFLGPALGINEEWGYETFNADPDRLYTPLTPAEYAAISDYTVYHPESETQTASFTVTNPALFAMPAGEAGFAGIVEVGHQRYDLKPDARATEYYFYSWKDSDGSGSRNRWATAGELRMPLLEGLDLSVAGRYDQYRFSGRNVGKATYSAGLEWRPLDTLLVRASYGTGFRAPDLHYVYAGIGNDETSGTDYYRCRTEEPDSDLGDCSYSDEGLIRTREGNRDLDPETSKSWSAGLVFSPMDNLDLSVDYFDIDMRDQVQDLRVDNVLQDEANCRLGQTPTGQAVDPNSPSCLDAIARVTRNAQGELYGIYVNPINVARETTSGVDLAANSSFDTQIGTITVRAGYTWVDTHDFQQYTGDPVEDEFAVNSGFYIPKTKANLTVGWSNTNWSTTLHGQRLGRIASFDSWAFQDIEPDSGVDPWVDATYLYNATVGYAFNERAKLTLTIDNLTDEMPPRDPTHGSYPYYNMSWFDSVGRSYFVQFAYQFGGQ</sequence>
<evidence type="ECO:0000256" key="3">
    <source>
        <dbReference type="ARBA" id="ARBA00022452"/>
    </source>
</evidence>
<evidence type="ECO:0000256" key="8">
    <source>
        <dbReference type="PROSITE-ProRule" id="PRU01360"/>
    </source>
</evidence>
<keyword evidence="7 8" id="KW-0998">Cell outer membrane</keyword>
<reference evidence="13 14" key="2">
    <citation type="submission" date="2018-03" db="EMBL/GenBank/DDBJ databases">
        <authorList>
            <person name="Keele B.F."/>
        </authorList>
    </citation>
    <scope>NUCLEOTIDE SEQUENCE [LARGE SCALE GENOMIC DNA]</scope>
    <source>
        <strain evidence="13 14">D13</strain>
    </source>
</reference>
<dbReference type="SUPFAM" id="SSF56935">
    <property type="entry name" value="Porins"/>
    <property type="match status" value="1"/>
</dbReference>
<dbReference type="InterPro" id="IPR012910">
    <property type="entry name" value="Plug_dom"/>
</dbReference>
<dbReference type="InterPro" id="IPR000531">
    <property type="entry name" value="Beta-barrel_TonB"/>
</dbReference>
<proteinExistence type="inferred from homology"/>
<keyword evidence="3 8" id="KW-1134">Transmembrane beta strand</keyword>
<feature type="signal peptide" evidence="10">
    <location>
        <begin position="1"/>
        <end position="24"/>
    </location>
</feature>
<dbReference type="OrthoDB" id="6276154at2"/>
<dbReference type="InterPro" id="IPR036942">
    <property type="entry name" value="Beta-barrel_TonB_sf"/>
</dbReference>
<dbReference type="InterPro" id="IPR039426">
    <property type="entry name" value="TonB-dep_rcpt-like"/>
</dbReference>
<dbReference type="PANTHER" id="PTHR47234:SF1">
    <property type="entry name" value="TONB-DEPENDENT RECEPTOR"/>
    <property type="match status" value="1"/>
</dbReference>
<evidence type="ECO:0000259" key="11">
    <source>
        <dbReference type="Pfam" id="PF00593"/>
    </source>
</evidence>
<dbReference type="EMBL" id="CP027860">
    <property type="protein sequence ID" value="AVP98763.1"/>
    <property type="molecule type" value="Genomic_DNA"/>
</dbReference>
<dbReference type="Pfam" id="PF00593">
    <property type="entry name" value="TonB_dep_Rec_b-barrel"/>
    <property type="match status" value="1"/>
</dbReference>
<evidence type="ECO:0000313" key="13">
    <source>
        <dbReference type="EMBL" id="AVP98763.1"/>
    </source>
</evidence>